<organism evidence="2 4">
    <name type="scientific">Puccinia graminis f. sp. tritici</name>
    <dbReference type="NCBI Taxonomy" id="56615"/>
    <lineage>
        <taxon>Eukaryota</taxon>
        <taxon>Fungi</taxon>
        <taxon>Dikarya</taxon>
        <taxon>Basidiomycota</taxon>
        <taxon>Pucciniomycotina</taxon>
        <taxon>Pucciniomycetes</taxon>
        <taxon>Pucciniales</taxon>
        <taxon>Pucciniaceae</taxon>
        <taxon>Puccinia</taxon>
    </lineage>
</organism>
<dbReference type="EMBL" id="VDEP01000204">
    <property type="protein sequence ID" value="KAA1124451.1"/>
    <property type="molecule type" value="Genomic_DNA"/>
</dbReference>
<dbReference type="EMBL" id="VSWC01000014">
    <property type="protein sequence ID" value="KAA1114282.1"/>
    <property type="molecule type" value="Genomic_DNA"/>
</dbReference>
<evidence type="ECO:0000313" key="4">
    <source>
        <dbReference type="Proteomes" id="UP000324748"/>
    </source>
</evidence>
<dbReference type="AlphaFoldDB" id="A0A5B0QMD2"/>
<evidence type="ECO:0000313" key="2">
    <source>
        <dbReference type="EMBL" id="KAA1114282.1"/>
    </source>
</evidence>
<accession>A0A5B0QMD2</accession>
<evidence type="ECO:0000256" key="1">
    <source>
        <dbReference type="SAM" id="MobiDB-lite"/>
    </source>
</evidence>
<feature type="compositionally biased region" description="Polar residues" evidence="1">
    <location>
        <begin position="148"/>
        <end position="164"/>
    </location>
</feature>
<dbReference type="Proteomes" id="UP000324748">
    <property type="component" value="Unassembled WGS sequence"/>
</dbReference>
<protein>
    <submittedName>
        <fullName evidence="2">Uncharacterized protein</fullName>
    </submittedName>
</protein>
<evidence type="ECO:0000313" key="5">
    <source>
        <dbReference type="Proteomes" id="UP000325313"/>
    </source>
</evidence>
<feature type="region of interest" description="Disordered" evidence="1">
    <location>
        <begin position="148"/>
        <end position="196"/>
    </location>
</feature>
<evidence type="ECO:0000313" key="3">
    <source>
        <dbReference type="EMBL" id="KAA1124451.1"/>
    </source>
</evidence>
<feature type="compositionally biased region" description="Polar residues" evidence="1">
    <location>
        <begin position="186"/>
        <end position="196"/>
    </location>
</feature>
<feature type="region of interest" description="Disordered" evidence="1">
    <location>
        <begin position="62"/>
        <end position="88"/>
    </location>
</feature>
<keyword evidence="4" id="KW-1185">Reference proteome</keyword>
<proteinExistence type="predicted"/>
<feature type="compositionally biased region" description="Basic and acidic residues" evidence="1">
    <location>
        <begin position="167"/>
        <end position="185"/>
    </location>
</feature>
<reference evidence="4 5" key="1">
    <citation type="submission" date="2019-05" db="EMBL/GenBank/DDBJ databases">
        <title>Emergence of the Ug99 lineage of the wheat stem rust pathogen through somatic hybridization.</title>
        <authorList>
            <person name="Li F."/>
            <person name="Upadhyaya N.M."/>
            <person name="Sperschneider J."/>
            <person name="Matny O."/>
            <person name="Nguyen-Phuc H."/>
            <person name="Mago R."/>
            <person name="Raley C."/>
            <person name="Miller M.E."/>
            <person name="Silverstein K.A.T."/>
            <person name="Henningsen E."/>
            <person name="Hirsch C.D."/>
            <person name="Visser B."/>
            <person name="Pretorius Z.A."/>
            <person name="Steffenson B.J."/>
            <person name="Schwessinger B."/>
            <person name="Dodds P.N."/>
            <person name="Figueroa M."/>
        </authorList>
    </citation>
    <scope>NUCLEOTIDE SEQUENCE [LARGE SCALE GENOMIC DNA]</scope>
    <source>
        <strain evidence="2">21-0</strain>
        <strain evidence="3 5">Ug99</strain>
    </source>
</reference>
<comment type="caution">
    <text evidence="2">The sequence shown here is derived from an EMBL/GenBank/DDBJ whole genome shotgun (WGS) entry which is preliminary data.</text>
</comment>
<name>A0A5B0QMD2_PUCGR</name>
<sequence length="279" mass="31471">MTTSTRPTSTFFKAIALYYFSFHFVTAPLVREELLPTHSETLNTDSHIFQDLSDLPKEILRPSKKQKISGTNPYNLEEDSNRDESGSGNVSDIFNFWPELDLQSYVDILKPASSSYFNSGLNENYGSHLLKEFDSLWENRVDWNYQSNVDSQQQPSGSCISSLSIGKDSHPAPDHCDSPGREKNENNFPTTQSPSSIASISHLDKQTVEPCGEGEELTYKIDFLQQKNNKYKENSTGKLQSEITGNSEKATLKKVKQLSISFRQQQRLLATIALRVSVN</sequence>
<dbReference type="Proteomes" id="UP000325313">
    <property type="component" value="Unassembled WGS sequence"/>
</dbReference>
<gene>
    <name evidence="2" type="ORF">PGT21_002891</name>
    <name evidence="3" type="ORF">PGTUg99_032976</name>
</gene>